<dbReference type="GO" id="GO:0030674">
    <property type="term" value="F:protein-macromolecule adaptor activity"/>
    <property type="evidence" value="ECO:0007669"/>
    <property type="project" value="TreeGrafter"/>
</dbReference>
<comment type="caution">
    <text evidence="1">The sequence shown here is derived from an EMBL/GenBank/DDBJ whole genome shotgun (WGS) entry which is preliminary data.</text>
</comment>
<dbReference type="Proteomes" id="UP000326396">
    <property type="component" value="Linkage Group LG18"/>
</dbReference>
<dbReference type="PANTHER" id="PTHR36722:SF1">
    <property type="entry name" value="TYPE 2 DNA TOPOISOMERASE 6 SUBUNIT B-LIKE"/>
    <property type="match status" value="1"/>
</dbReference>
<dbReference type="GO" id="GO:0000793">
    <property type="term" value="C:condensed chromosome"/>
    <property type="evidence" value="ECO:0007669"/>
    <property type="project" value="TreeGrafter"/>
</dbReference>
<dbReference type="OrthoDB" id="1918529at2759"/>
<gene>
    <name evidence="1" type="ORF">E3N88_19881</name>
</gene>
<evidence type="ECO:0000313" key="1">
    <source>
        <dbReference type="EMBL" id="KAD4983210.1"/>
    </source>
</evidence>
<evidence type="ECO:0000313" key="2">
    <source>
        <dbReference type="Proteomes" id="UP000326396"/>
    </source>
</evidence>
<dbReference type="InterPro" id="IPR034566">
    <property type="entry name" value="MTOPVIB_plant"/>
</dbReference>
<dbReference type="GO" id="GO:0042138">
    <property type="term" value="P:meiotic DNA double-strand break formation"/>
    <property type="evidence" value="ECO:0007669"/>
    <property type="project" value="InterPro"/>
</dbReference>
<protein>
    <submittedName>
        <fullName evidence="1">Uncharacterized protein</fullName>
    </submittedName>
</protein>
<reference evidence="1 2" key="1">
    <citation type="submission" date="2019-05" db="EMBL/GenBank/DDBJ databases">
        <title>Mikania micrantha, genome provides insights into the molecular mechanism of rapid growth.</title>
        <authorList>
            <person name="Liu B."/>
        </authorList>
    </citation>
    <scope>NUCLEOTIDE SEQUENCE [LARGE SCALE GENOMIC DNA]</scope>
    <source>
        <strain evidence="1">NLD-2019</strain>
        <tissue evidence="1">Leaf</tissue>
    </source>
</reference>
<sequence length="391" mass="44059">MLIIKIPKVGIELIVDKSTFTEHHCVNAIVENECIDLPSEEIDACFKSGLVDYALKHGNRKDFICFSCFPDRQVLKRQIKERLKTGSGVVCRSKKNTETKIEAVVIISELSELINPSCFRVCGSKTEVIYFSDFSPGLISQPLLNALSSINWKKYGLSIKCISDEDGSAFIEWEDLPSGSHIDIAIHCHHNKYPSFLNLPPAIKNTVDRNLAKKAVKLALNDLKEKNNGVLLSAQAIKIRSYAPVLAKTIAGLILTSNDPKFKGECALLLGLNSPDVVSIEDNIKQKLISVIDSNDRKPQTKGTKEKEHLLFDDDCFEESEFSYEDEEVALWIWIDERNRDAPDYVGYNHTSKEERPNLVVDSKPMVELKANVRAAWMLVKEFVVIGLYYH</sequence>
<dbReference type="GO" id="GO:0007131">
    <property type="term" value="P:reciprocal meiotic recombination"/>
    <property type="evidence" value="ECO:0007669"/>
    <property type="project" value="TreeGrafter"/>
</dbReference>
<name>A0A5N6NRU9_9ASTR</name>
<keyword evidence="2" id="KW-1185">Reference proteome</keyword>
<organism evidence="1 2">
    <name type="scientific">Mikania micrantha</name>
    <name type="common">bitter vine</name>
    <dbReference type="NCBI Taxonomy" id="192012"/>
    <lineage>
        <taxon>Eukaryota</taxon>
        <taxon>Viridiplantae</taxon>
        <taxon>Streptophyta</taxon>
        <taxon>Embryophyta</taxon>
        <taxon>Tracheophyta</taxon>
        <taxon>Spermatophyta</taxon>
        <taxon>Magnoliopsida</taxon>
        <taxon>eudicotyledons</taxon>
        <taxon>Gunneridae</taxon>
        <taxon>Pentapetalae</taxon>
        <taxon>asterids</taxon>
        <taxon>campanulids</taxon>
        <taxon>Asterales</taxon>
        <taxon>Asteraceae</taxon>
        <taxon>Asteroideae</taxon>
        <taxon>Heliantheae alliance</taxon>
        <taxon>Eupatorieae</taxon>
        <taxon>Mikania</taxon>
    </lineage>
</organism>
<dbReference type="AlphaFoldDB" id="A0A5N6NRU9"/>
<dbReference type="PANTHER" id="PTHR36722">
    <property type="entry name" value="TYPE 2 DNA TOPOISOMERASE 6 SUBUNIT B-LIKE"/>
    <property type="match status" value="1"/>
</dbReference>
<accession>A0A5N6NRU9</accession>
<proteinExistence type="predicted"/>
<dbReference type="EMBL" id="SZYD01000010">
    <property type="protein sequence ID" value="KAD4983210.1"/>
    <property type="molecule type" value="Genomic_DNA"/>
</dbReference>